<reference evidence="1" key="1">
    <citation type="submission" date="2021-03" db="EMBL/GenBank/DDBJ databases">
        <title>Comparative genomics and phylogenomic investigation of the class Geoglossomycetes provide insights into ecological specialization and systematics.</title>
        <authorList>
            <person name="Melie T."/>
            <person name="Pirro S."/>
            <person name="Miller A.N."/>
            <person name="Quandt A."/>
        </authorList>
    </citation>
    <scope>NUCLEOTIDE SEQUENCE</scope>
    <source>
        <strain evidence="1">CAQ_001_2017</strain>
    </source>
</reference>
<gene>
    <name evidence="1" type="ORF">GP486_000261</name>
</gene>
<protein>
    <recommendedName>
        <fullName evidence="3">SGNH hydrolase-type esterase domain-containing protein</fullName>
    </recommendedName>
</protein>
<evidence type="ECO:0008006" key="3">
    <source>
        <dbReference type="Google" id="ProtNLM"/>
    </source>
</evidence>
<accession>A0A9P8RTQ2</accession>
<name>A0A9P8RTQ2_9PEZI</name>
<dbReference type="Pfam" id="PF00657">
    <property type="entry name" value="Lipase_GDSL"/>
    <property type="match status" value="1"/>
</dbReference>
<dbReference type="EMBL" id="JAGHQM010000015">
    <property type="protein sequence ID" value="KAH0566325.1"/>
    <property type="molecule type" value="Genomic_DNA"/>
</dbReference>
<dbReference type="PANTHER" id="PTHR14209">
    <property type="entry name" value="ISOAMYL ACETATE-HYDROLYZING ESTERASE 1"/>
    <property type="match status" value="1"/>
</dbReference>
<comment type="caution">
    <text evidence="1">The sequence shown here is derived from an EMBL/GenBank/DDBJ whole genome shotgun (WGS) entry which is preliminary data.</text>
</comment>
<dbReference type="SUPFAM" id="SSF52266">
    <property type="entry name" value="SGNH hydrolase"/>
    <property type="match status" value="1"/>
</dbReference>
<dbReference type="Gene3D" id="3.40.50.1110">
    <property type="entry name" value="SGNH hydrolase"/>
    <property type="match status" value="2"/>
</dbReference>
<dbReference type="Proteomes" id="UP000750711">
    <property type="component" value="Unassembled WGS sequence"/>
</dbReference>
<dbReference type="GO" id="GO:0016788">
    <property type="term" value="F:hydrolase activity, acting on ester bonds"/>
    <property type="evidence" value="ECO:0007669"/>
    <property type="project" value="InterPro"/>
</dbReference>
<dbReference type="InterPro" id="IPR001087">
    <property type="entry name" value="GDSL"/>
</dbReference>
<organism evidence="1 2">
    <name type="scientific">Trichoglossum hirsutum</name>
    <dbReference type="NCBI Taxonomy" id="265104"/>
    <lineage>
        <taxon>Eukaryota</taxon>
        <taxon>Fungi</taxon>
        <taxon>Dikarya</taxon>
        <taxon>Ascomycota</taxon>
        <taxon>Pezizomycotina</taxon>
        <taxon>Geoglossomycetes</taxon>
        <taxon>Geoglossales</taxon>
        <taxon>Geoglossaceae</taxon>
        <taxon>Trichoglossum</taxon>
    </lineage>
</organism>
<dbReference type="InterPro" id="IPR045136">
    <property type="entry name" value="Iah1-like"/>
</dbReference>
<sequence>MDSAPEPAEDYPKIILFGDSLTERSFDTNNNGFGAVLQNYYARRVDVVNRDAQLPPPLLFTVFLGANDAVLPRFSQHVPLPEYEANLRYYVDTLLAHPMTKGTKIVLITPPPIDIMPLSEGELGGELDIPVVRQQLTSQDLDDPGYRTYLNKKMYAEKVMEIARSYDGSGGLVVGLDFWTAMINYGRAMGKEKGISDDDERLPGSGLPGAVHFGREVFLDGLHLGPLGYDVLSGELLSLLTNMWPELRKESLPLQAGSPN</sequence>
<keyword evidence="2" id="KW-1185">Reference proteome</keyword>
<evidence type="ECO:0000313" key="2">
    <source>
        <dbReference type="Proteomes" id="UP000750711"/>
    </source>
</evidence>
<dbReference type="PANTHER" id="PTHR14209:SF19">
    <property type="entry name" value="ISOAMYL ACETATE-HYDROLYZING ESTERASE 1 HOMOLOG"/>
    <property type="match status" value="1"/>
</dbReference>
<proteinExistence type="predicted"/>
<dbReference type="InterPro" id="IPR036514">
    <property type="entry name" value="SGNH_hydro_sf"/>
</dbReference>
<evidence type="ECO:0000313" key="1">
    <source>
        <dbReference type="EMBL" id="KAH0566325.1"/>
    </source>
</evidence>
<dbReference type="AlphaFoldDB" id="A0A9P8RTQ2"/>